<dbReference type="Pfam" id="PF13439">
    <property type="entry name" value="Glyco_transf_4"/>
    <property type="match status" value="1"/>
</dbReference>
<accession>X1LDA1</accession>
<gene>
    <name evidence="2" type="ORF">S06H3_09687</name>
</gene>
<feature type="domain" description="Glycosyltransferase subfamily 4-like N-terminal" evidence="1">
    <location>
        <begin position="16"/>
        <end position="143"/>
    </location>
</feature>
<comment type="caution">
    <text evidence="2">The sequence shown here is derived from an EMBL/GenBank/DDBJ whole genome shotgun (WGS) entry which is preliminary data.</text>
</comment>
<evidence type="ECO:0000313" key="2">
    <source>
        <dbReference type="EMBL" id="GAI17277.1"/>
    </source>
</evidence>
<dbReference type="Gene3D" id="3.40.50.2000">
    <property type="entry name" value="Glycogen Phosphorylase B"/>
    <property type="match status" value="1"/>
</dbReference>
<dbReference type="InterPro" id="IPR028098">
    <property type="entry name" value="Glyco_trans_4-like_N"/>
</dbReference>
<protein>
    <recommendedName>
        <fullName evidence="1">Glycosyltransferase subfamily 4-like N-terminal domain-containing protein</fullName>
    </recommendedName>
</protein>
<proteinExistence type="predicted"/>
<evidence type="ECO:0000259" key="1">
    <source>
        <dbReference type="Pfam" id="PF13439"/>
    </source>
</evidence>
<name>X1LDA1_9ZZZZ</name>
<dbReference type="SUPFAM" id="SSF53756">
    <property type="entry name" value="UDP-Glycosyltransferase/glycogen phosphorylase"/>
    <property type="match status" value="1"/>
</dbReference>
<sequence length="143" mass="16818">MRVCLLTRFFNRRNAGIGQYSQNLLKEMLARGHEIDPVCTTRRGTIGYLVYTGAEIRFRIPRDVDVYHALTPLESIHLPKKKAVVTFHDLIPWLHRQEETWYFSGPLGHFKRWGGSWWFKRACRKAAKSEQIICNSDQTKREV</sequence>
<reference evidence="2" key="1">
    <citation type="journal article" date="2014" name="Front. Microbiol.">
        <title>High frequency of phylogenetically diverse reductive dehalogenase-homologous genes in deep subseafloor sedimentary metagenomes.</title>
        <authorList>
            <person name="Kawai M."/>
            <person name="Futagami T."/>
            <person name="Toyoda A."/>
            <person name="Takaki Y."/>
            <person name="Nishi S."/>
            <person name="Hori S."/>
            <person name="Arai W."/>
            <person name="Tsubouchi T."/>
            <person name="Morono Y."/>
            <person name="Uchiyama I."/>
            <person name="Ito T."/>
            <person name="Fujiyama A."/>
            <person name="Inagaki F."/>
            <person name="Takami H."/>
        </authorList>
    </citation>
    <scope>NUCLEOTIDE SEQUENCE</scope>
    <source>
        <strain evidence="2">Expedition CK06-06</strain>
    </source>
</reference>
<dbReference type="AlphaFoldDB" id="X1LDA1"/>
<organism evidence="2">
    <name type="scientific">marine sediment metagenome</name>
    <dbReference type="NCBI Taxonomy" id="412755"/>
    <lineage>
        <taxon>unclassified sequences</taxon>
        <taxon>metagenomes</taxon>
        <taxon>ecological metagenomes</taxon>
    </lineage>
</organism>
<dbReference type="EMBL" id="BARV01004324">
    <property type="protein sequence ID" value="GAI17277.1"/>
    <property type="molecule type" value="Genomic_DNA"/>
</dbReference>